<dbReference type="Pfam" id="PF09851">
    <property type="entry name" value="SHOCT"/>
    <property type="match status" value="1"/>
</dbReference>
<keyword evidence="1" id="KW-0472">Membrane</keyword>
<sequence>MRRTANWTIIGLAAPTLAAASPGDNWQEGYGHMMWGGGYGMFGGLMMILFWGVVIALIVFAVKWFTDNQGGGNRGKRDALEILRERFAAGEIDEEEFDRRRKVLEK</sequence>
<dbReference type="AlphaFoldDB" id="A0A1H8W141"/>
<evidence type="ECO:0000313" key="4">
    <source>
        <dbReference type="Proteomes" id="UP000198893"/>
    </source>
</evidence>
<accession>A0A1H8W141</accession>
<keyword evidence="4" id="KW-1185">Reference proteome</keyword>
<dbReference type="STRING" id="569882.SAMN04490248_13911"/>
<name>A0A1H8W141_9RHOB</name>
<dbReference type="Proteomes" id="UP000198893">
    <property type="component" value="Unassembled WGS sequence"/>
</dbReference>
<dbReference type="RefSeq" id="WP_245729549.1">
    <property type="nucleotide sequence ID" value="NZ_FODS01000039.1"/>
</dbReference>
<keyword evidence="1" id="KW-1133">Transmembrane helix</keyword>
<keyword evidence="1" id="KW-0812">Transmembrane</keyword>
<dbReference type="InterPro" id="IPR018649">
    <property type="entry name" value="SHOCT"/>
</dbReference>
<evidence type="ECO:0000259" key="2">
    <source>
        <dbReference type="Pfam" id="PF09851"/>
    </source>
</evidence>
<feature type="transmembrane region" description="Helical" evidence="1">
    <location>
        <begin position="44"/>
        <end position="66"/>
    </location>
</feature>
<reference evidence="3 4" key="1">
    <citation type="submission" date="2016-10" db="EMBL/GenBank/DDBJ databases">
        <authorList>
            <person name="de Groot N.N."/>
        </authorList>
    </citation>
    <scope>NUCLEOTIDE SEQUENCE [LARGE SCALE GENOMIC DNA]</scope>
    <source>
        <strain evidence="3 4">DSM 27842</strain>
    </source>
</reference>
<dbReference type="EMBL" id="FODS01000039">
    <property type="protein sequence ID" value="SEP21233.1"/>
    <property type="molecule type" value="Genomic_DNA"/>
</dbReference>
<organism evidence="3 4">
    <name type="scientific">Salinihabitans flavidus</name>
    <dbReference type="NCBI Taxonomy" id="569882"/>
    <lineage>
        <taxon>Bacteria</taxon>
        <taxon>Pseudomonadati</taxon>
        <taxon>Pseudomonadota</taxon>
        <taxon>Alphaproteobacteria</taxon>
        <taxon>Rhodobacterales</taxon>
        <taxon>Roseobacteraceae</taxon>
        <taxon>Salinihabitans</taxon>
    </lineage>
</organism>
<protein>
    <submittedName>
        <fullName evidence="3">Putative membrane protein</fullName>
    </submittedName>
</protein>
<evidence type="ECO:0000313" key="3">
    <source>
        <dbReference type="EMBL" id="SEP21233.1"/>
    </source>
</evidence>
<gene>
    <name evidence="3" type="ORF">SAMN04490248_13911</name>
</gene>
<evidence type="ECO:0000256" key="1">
    <source>
        <dbReference type="SAM" id="Phobius"/>
    </source>
</evidence>
<proteinExistence type="predicted"/>
<feature type="domain" description="SHOCT" evidence="2">
    <location>
        <begin position="78"/>
        <end position="104"/>
    </location>
</feature>